<dbReference type="Proteomes" id="UP000254487">
    <property type="component" value="Unassembled WGS sequence"/>
</dbReference>
<gene>
    <name evidence="4" type="ORF">NCTC10313_03736</name>
</gene>
<dbReference type="InterPro" id="IPR001387">
    <property type="entry name" value="Cro/C1-type_HTH"/>
</dbReference>
<feature type="transmembrane region" description="Helical" evidence="1">
    <location>
        <begin position="159"/>
        <end position="180"/>
    </location>
</feature>
<evidence type="ECO:0000256" key="1">
    <source>
        <dbReference type="SAM" id="Phobius"/>
    </source>
</evidence>
<feature type="transmembrane region" description="Helical" evidence="1">
    <location>
        <begin position="132"/>
        <end position="153"/>
    </location>
</feature>
<name>A0A377ZMT9_KLEPO</name>
<keyword evidence="4" id="KW-0238">DNA-binding</keyword>
<reference evidence="4 5" key="1">
    <citation type="submission" date="2018-06" db="EMBL/GenBank/DDBJ databases">
        <authorList>
            <consortium name="Pathogen Informatics"/>
            <person name="Doyle S."/>
        </authorList>
    </citation>
    <scope>NUCLEOTIDE SEQUENCE [LARGE SCALE GENOMIC DNA]</scope>
    <source>
        <strain evidence="4 5">NCTC10313</strain>
    </source>
</reference>
<dbReference type="Pfam" id="PF13239">
    <property type="entry name" value="2TM"/>
    <property type="match status" value="1"/>
</dbReference>
<keyword evidence="1" id="KW-1133">Transmembrane helix</keyword>
<dbReference type="GO" id="GO:0003677">
    <property type="term" value="F:DNA binding"/>
    <property type="evidence" value="ECO:0007669"/>
    <property type="project" value="UniProtKB-KW"/>
</dbReference>
<accession>A0A377ZMT9</accession>
<feature type="signal peptide" evidence="2">
    <location>
        <begin position="1"/>
        <end position="19"/>
    </location>
</feature>
<dbReference type="SUPFAM" id="SSF47413">
    <property type="entry name" value="lambda repressor-like DNA-binding domains"/>
    <property type="match status" value="1"/>
</dbReference>
<dbReference type="EMBL" id="UGLW01000003">
    <property type="protein sequence ID" value="STU77695.1"/>
    <property type="molecule type" value="Genomic_DNA"/>
</dbReference>
<dbReference type="Gene3D" id="1.10.260.40">
    <property type="entry name" value="lambda repressor-like DNA-binding domains"/>
    <property type="match status" value="1"/>
</dbReference>
<dbReference type="Pfam" id="PF01381">
    <property type="entry name" value="HTH_3"/>
    <property type="match status" value="1"/>
</dbReference>
<sequence length="199" mass="22433">MRLSCCCRAVVGSLSWWLAARFTILHHRFTSAERYGAYEYEQQQSGQTITAAARLVPGAAGRNGGLSVRTIQRIENGERPGLETLSALAAVFEVTVAEIGGEARREDAPGQEASLDLRIEEAKARVHQESRFFRSLSVALVVCVLLAVLNRFTNPQYYWSGWVALIWGALLVVRGLRLFVFGEWIKNWRQARLQRLLRK</sequence>
<dbReference type="CDD" id="cd00093">
    <property type="entry name" value="HTH_XRE"/>
    <property type="match status" value="1"/>
</dbReference>
<dbReference type="InterPro" id="IPR010982">
    <property type="entry name" value="Lambda_DNA-bd_dom_sf"/>
</dbReference>
<organism evidence="4 5">
    <name type="scientific">Klebsiella pneumoniae subsp. ozaenae</name>
    <dbReference type="NCBI Taxonomy" id="574"/>
    <lineage>
        <taxon>Bacteria</taxon>
        <taxon>Pseudomonadati</taxon>
        <taxon>Pseudomonadota</taxon>
        <taxon>Gammaproteobacteria</taxon>
        <taxon>Enterobacterales</taxon>
        <taxon>Enterobacteriaceae</taxon>
        <taxon>Klebsiella/Raoultella group</taxon>
        <taxon>Klebsiella</taxon>
        <taxon>Klebsiella pneumoniae complex</taxon>
    </lineage>
</organism>
<keyword evidence="1" id="KW-0812">Transmembrane</keyword>
<evidence type="ECO:0000256" key="2">
    <source>
        <dbReference type="SAM" id="SignalP"/>
    </source>
</evidence>
<feature type="domain" description="HTH cro/C1-type" evidence="3">
    <location>
        <begin position="65"/>
        <end position="99"/>
    </location>
</feature>
<proteinExistence type="predicted"/>
<feature type="chain" id="PRO_5017019673" evidence="2">
    <location>
        <begin position="20"/>
        <end position="199"/>
    </location>
</feature>
<keyword evidence="1" id="KW-0472">Membrane</keyword>
<keyword evidence="2" id="KW-0732">Signal</keyword>
<dbReference type="PROSITE" id="PS50943">
    <property type="entry name" value="HTH_CROC1"/>
    <property type="match status" value="1"/>
</dbReference>
<evidence type="ECO:0000259" key="3">
    <source>
        <dbReference type="PROSITE" id="PS50943"/>
    </source>
</evidence>
<protein>
    <submittedName>
        <fullName evidence="4">DNA-binding protein</fullName>
    </submittedName>
</protein>
<evidence type="ECO:0000313" key="4">
    <source>
        <dbReference type="EMBL" id="STU77695.1"/>
    </source>
</evidence>
<dbReference type="STRING" id="1218098.GCA_001598715_00388"/>
<evidence type="ECO:0000313" key="5">
    <source>
        <dbReference type="Proteomes" id="UP000254487"/>
    </source>
</evidence>
<dbReference type="AlphaFoldDB" id="A0A377ZMT9"/>
<dbReference type="InterPro" id="IPR025698">
    <property type="entry name" value="2TM_dom"/>
</dbReference>